<organism evidence="1 2">
    <name type="scientific">Lentinula raphanica</name>
    <dbReference type="NCBI Taxonomy" id="153919"/>
    <lineage>
        <taxon>Eukaryota</taxon>
        <taxon>Fungi</taxon>
        <taxon>Dikarya</taxon>
        <taxon>Basidiomycota</taxon>
        <taxon>Agaricomycotina</taxon>
        <taxon>Agaricomycetes</taxon>
        <taxon>Agaricomycetidae</taxon>
        <taxon>Agaricales</taxon>
        <taxon>Marasmiineae</taxon>
        <taxon>Omphalotaceae</taxon>
        <taxon>Lentinula</taxon>
    </lineage>
</organism>
<sequence length="293" mass="32868">MASLRGLLEDYSAAEECTTIVHFPSTDDTSILSLPRLIPPVPYAAATALDLYTQDQLPRIYPLARMLETLSGALPISRFAPGWGPNGQLSMTHLDLCVVDVEAMYYPTHALFAFSPNDTTQMTLYLVHCVVLWVFCPAFYDKLPYSPIQEDIFSPTIIPRCITIPVHPFCIAYPEALGIFLPYFYLRDTRTLVCQCLPLLDWISRNDDNIIATLQDKSVGESLGYALAQEVPFQTLVEFTVKTYSLSLSAWDMTIQDPQLWTILSCCYEILLNALAYTTAGCTLTSLMDEEED</sequence>
<gene>
    <name evidence="1" type="ORF">F5878DRAFT_619796</name>
</gene>
<evidence type="ECO:0000313" key="1">
    <source>
        <dbReference type="EMBL" id="KAJ3838356.1"/>
    </source>
</evidence>
<reference evidence="1" key="1">
    <citation type="submission" date="2022-08" db="EMBL/GenBank/DDBJ databases">
        <authorList>
            <consortium name="DOE Joint Genome Institute"/>
            <person name="Min B."/>
            <person name="Riley R."/>
            <person name="Sierra-Patev S."/>
            <person name="Naranjo-Ortiz M."/>
            <person name="Looney B."/>
            <person name="Konkel Z."/>
            <person name="Slot J.C."/>
            <person name="Sakamoto Y."/>
            <person name="Steenwyk J.L."/>
            <person name="Rokas A."/>
            <person name="Carro J."/>
            <person name="Camarero S."/>
            <person name="Ferreira P."/>
            <person name="Molpeceres G."/>
            <person name="Ruiz-Duenas F.J."/>
            <person name="Serrano A."/>
            <person name="Henrissat B."/>
            <person name="Drula E."/>
            <person name="Hughes K.W."/>
            <person name="Mata J.L."/>
            <person name="Ishikawa N.K."/>
            <person name="Vargas-Isla R."/>
            <person name="Ushijima S."/>
            <person name="Smith C.A."/>
            <person name="Ahrendt S."/>
            <person name="Andreopoulos W."/>
            <person name="He G."/>
            <person name="Labutti K."/>
            <person name="Lipzen A."/>
            <person name="Ng V."/>
            <person name="Sandor L."/>
            <person name="Barry K."/>
            <person name="Martinez A.T."/>
            <person name="Xiao Y."/>
            <person name="Gibbons J.G."/>
            <person name="Terashima K."/>
            <person name="Hibbett D.S."/>
            <person name="Grigoriev I.V."/>
        </authorList>
    </citation>
    <scope>NUCLEOTIDE SEQUENCE</scope>
    <source>
        <strain evidence="1">TFB9207</strain>
    </source>
</reference>
<dbReference type="EMBL" id="MU806187">
    <property type="protein sequence ID" value="KAJ3838356.1"/>
    <property type="molecule type" value="Genomic_DNA"/>
</dbReference>
<keyword evidence="2" id="KW-1185">Reference proteome</keyword>
<name>A0AA38P971_9AGAR</name>
<proteinExistence type="predicted"/>
<comment type="caution">
    <text evidence="1">The sequence shown here is derived from an EMBL/GenBank/DDBJ whole genome shotgun (WGS) entry which is preliminary data.</text>
</comment>
<accession>A0AA38P971</accession>
<protein>
    <submittedName>
        <fullName evidence="1">Uncharacterized protein</fullName>
    </submittedName>
</protein>
<dbReference type="AlphaFoldDB" id="A0AA38P971"/>
<dbReference type="Proteomes" id="UP001163846">
    <property type="component" value="Unassembled WGS sequence"/>
</dbReference>
<evidence type="ECO:0000313" key="2">
    <source>
        <dbReference type="Proteomes" id="UP001163846"/>
    </source>
</evidence>